<dbReference type="KEGG" id="nsa:Nitsa_1020"/>
<feature type="domain" description="DUF3597" evidence="2">
    <location>
        <begin position="3"/>
        <end position="129"/>
    </location>
</feature>
<dbReference type="SUPFAM" id="SSF158634">
    <property type="entry name" value="RPA2825-like"/>
    <property type="match status" value="1"/>
</dbReference>
<feature type="compositionally biased region" description="Polar residues" evidence="1">
    <location>
        <begin position="23"/>
        <end position="32"/>
    </location>
</feature>
<dbReference type="RefSeq" id="WP_013553971.1">
    <property type="nucleotide sequence ID" value="NC_014935.1"/>
</dbReference>
<organism evidence="3 4">
    <name type="scientific">Nitratifractor salsuginis (strain DSM 16511 / JCM 12458 / E9I37-1)</name>
    <dbReference type="NCBI Taxonomy" id="749222"/>
    <lineage>
        <taxon>Bacteria</taxon>
        <taxon>Pseudomonadati</taxon>
        <taxon>Campylobacterota</taxon>
        <taxon>Epsilonproteobacteria</taxon>
        <taxon>Campylobacterales</taxon>
        <taxon>Sulfurovaceae</taxon>
        <taxon>Nitratifractor</taxon>
    </lineage>
</organism>
<accession>E6X3K1</accession>
<sequence length="134" mass="14226">MSIFGSILHKLGLGGDEKKAEETTNNEASGTPQGIMDSSAANAETPAGAESVDVEAILNDLAAKSNENLDWKHSIVDLLKLLGIDSSYAHRKQLAEELGIQGYEGTADQNIELHRIVMVKLAENGGKVPSELLA</sequence>
<dbReference type="Pfam" id="PF12200">
    <property type="entry name" value="DUF3597"/>
    <property type="match status" value="1"/>
</dbReference>
<evidence type="ECO:0000313" key="3">
    <source>
        <dbReference type="EMBL" id="ADV46278.1"/>
    </source>
</evidence>
<reference evidence="4" key="2">
    <citation type="submission" date="2011-01" db="EMBL/GenBank/DDBJ databases">
        <title>The complete genome of Nitratifractor salsuginis DSM 16511.</title>
        <authorList>
            <consortium name="US DOE Joint Genome Institute (JGI-PGF)"/>
            <person name="Lucas S."/>
            <person name="Copeland A."/>
            <person name="Lapidus A."/>
            <person name="Bruce D."/>
            <person name="Goodwin L."/>
            <person name="Pitluck S."/>
            <person name="Kyrpides N."/>
            <person name="Mavromatis K."/>
            <person name="Ivanova N."/>
            <person name="Mikhailova N."/>
            <person name="Zeytun A."/>
            <person name="Detter J.C."/>
            <person name="Tapia R."/>
            <person name="Han C."/>
            <person name="Land M."/>
            <person name="Hauser L."/>
            <person name="Markowitz V."/>
            <person name="Cheng J.-F."/>
            <person name="Hugenholtz P."/>
            <person name="Woyke T."/>
            <person name="Wu D."/>
            <person name="Tindall B."/>
            <person name="Schuetze A."/>
            <person name="Brambilla E."/>
            <person name="Klenk H.-P."/>
            <person name="Eisen J.A."/>
        </authorList>
    </citation>
    <scope>NUCLEOTIDE SEQUENCE [LARGE SCALE GENOMIC DNA]</scope>
    <source>
        <strain evidence="4">DSM 16511 / JCM 12458 / E9I37-1</strain>
    </source>
</reference>
<evidence type="ECO:0000313" key="4">
    <source>
        <dbReference type="Proteomes" id="UP000008633"/>
    </source>
</evidence>
<feature type="region of interest" description="Disordered" evidence="1">
    <location>
        <begin position="15"/>
        <end position="48"/>
    </location>
</feature>
<reference evidence="3 4" key="1">
    <citation type="journal article" date="2011" name="Stand. Genomic Sci.">
        <title>Complete genome sequence of Nitratifractor salsuginis type strain (E9I37-1).</title>
        <authorList>
            <person name="Anderson I."/>
            <person name="Sikorski J."/>
            <person name="Zeytun A."/>
            <person name="Nolan M."/>
            <person name="Lapidus A."/>
            <person name="Lucas S."/>
            <person name="Hammon N."/>
            <person name="Deshpande S."/>
            <person name="Cheng J.F."/>
            <person name="Tapia R."/>
            <person name="Han C."/>
            <person name="Goodwin L."/>
            <person name="Pitluck S."/>
            <person name="Liolios K."/>
            <person name="Pagani I."/>
            <person name="Ivanova N."/>
            <person name="Huntemann M."/>
            <person name="Mavromatis K."/>
            <person name="Ovchinikova G."/>
            <person name="Pati A."/>
            <person name="Chen A."/>
            <person name="Palaniappan K."/>
            <person name="Land M."/>
            <person name="Hauser L."/>
            <person name="Brambilla E.M."/>
            <person name="Ngatchou-Djao O.D."/>
            <person name="Rohde M."/>
            <person name="Tindall B.J."/>
            <person name="Goker M."/>
            <person name="Detter J.C."/>
            <person name="Woyke T."/>
            <person name="Bristow J."/>
            <person name="Eisen J.A."/>
            <person name="Markowitz V."/>
            <person name="Hugenholtz P."/>
            <person name="Klenk H.P."/>
            <person name="Kyrpides N.C."/>
        </authorList>
    </citation>
    <scope>NUCLEOTIDE SEQUENCE [LARGE SCALE GENOMIC DNA]</scope>
    <source>
        <strain evidence="4">DSM 16511 / JCM 12458 / E9I37-1</strain>
    </source>
</reference>
<proteinExistence type="predicted"/>
<dbReference type="HOGENOM" id="CLU_114097_1_0_7"/>
<protein>
    <recommendedName>
        <fullName evidence="2">DUF3597 domain-containing protein</fullName>
    </recommendedName>
</protein>
<dbReference type="EMBL" id="CP002452">
    <property type="protein sequence ID" value="ADV46278.1"/>
    <property type="molecule type" value="Genomic_DNA"/>
</dbReference>
<dbReference type="eggNOG" id="ENOG5032RKY">
    <property type="taxonomic scope" value="Bacteria"/>
</dbReference>
<dbReference type="InterPro" id="IPR022016">
    <property type="entry name" value="DUF3597"/>
</dbReference>
<keyword evidence="4" id="KW-1185">Reference proteome</keyword>
<evidence type="ECO:0000256" key="1">
    <source>
        <dbReference type="SAM" id="MobiDB-lite"/>
    </source>
</evidence>
<name>E6X3K1_NITSE</name>
<dbReference type="OrthoDB" id="5524840at2"/>
<gene>
    <name evidence="3" type="ordered locus">Nitsa_1020</name>
</gene>
<dbReference type="STRING" id="749222.Nitsa_1020"/>
<dbReference type="Proteomes" id="UP000008633">
    <property type="component" value="Chromosome"/>
</dbReference>
<evidence type="ECO:0000259" key="2">
    <source>
        <dbReference type="Pfam" id="PF12200"/>
    </source>
</evidence>
<dbReference type="AlphaFoldDB" id="E6X3K1"/>